<sequence>MSLVSRLDDDCAELSKLSCIVQLECEKLPVQCSLLNYIHSAVAVCAAKDASQPEQNKLCPCADSEALDILAQFDSLYEQRVAQVDADPLATDAQRNELKLKIMTDWVKDLGEQNSMLVQTVNDLEQAAVRRVKLLESKLQMTSNLISHNMLQSDKSEDDLNALSNRICQLISSQDDMQIKINHLQCDIKNLLKLIKQGRTQNNWNLDGIEFYEIQPSDLPEADECTCDQGNPSLKKNFTTSQAGDHEKIHIRYQNELEDRIAHLLEQINLKDETVNKYLCEIENLRDSLQTYHDLEEQFQNSLLNKECIAGEGKAERSTITNTKVEFEKLCEKLYNTEEKLESLEHEHECGMKNLQMCLEEKSRENEGLTNRIACLEKELLESREALTNEVAQKHDSIVALKKNVEYLEEQLQQSTIVLKMREECNRQLRHDLRVVSEKVPTANRRVRISSEPDNKLMYKELEGKLHKAVIQLEEWKNLALKKDDEINMLKSQLLVKPNVTGLRKDGDSMQTILPEHQNEILIYLMHLAASMAEDNETILSLKTEYESVLKNLELTKISYEKRVALVNEKLHDIEECLQNYRSEVIEQFQIRNQDRATEIISVMENEVTSLKILLESRCEMCLKEDSVPELGVIILQVSRGVQTLSKLYETNNQMKSLINELLKNKSVVENSTDKQMEHKAVLEAIWRQFRLMEEFRICTVEVQAATEDLREEISEVISNLNARHCKYIELTNTVNQVQDYLTSTRENISLVINDLELQDLQRNRISERISNNRVRLKDMKNEFNKTQSELSRCLNNVFTNVQNNCLLEYAEVHKCNILFTSITEEMEEIASNLQTFQKQGCTLSTLVEFKKQLIVLEHNVKELKKKSDHVMLETEAAQKSFLEKSKRLEKYECEIDNCHTKMQDALESIVTIRDQMNEFGQIQESEDCFQSTNDVIEMKNELRSLRRECDEWKMKASEEIFSNKPSQEMLRLQNEVTDLQNQIKLLQCELRSHGDANMSLRKNIEGLENEIRSAHSKSEELRKHYSDELKKELLEIENSIKSQQNGESMKYDFHGSNENVPQLFKLLQDTIQAIQAGLQELSDSLGNSGSVELVRSAENCEIEPPTTNVLKRCIQKIQCCAFEIEKIKNALYSKDKLMENMDEIIRIQKDSLCISQSEVTELHKTLHEKIAVQEETILRCEKEKNDLNKQVELQVQTIRHLQDAVVEAKKTIDQLSNKAKSDTTSKNQTIHSLNLYLNETLSQYIDCFGEASEQGTILELQRDAIFQLHETIEALGFSEFLNSFLLHLIYSIIISKYKAQLESQSKLLHDSKSKVDDLLSAKKCLENQCSILQDQCQNAKNENENLRFSIEKSCERTLCEKQEKIDILMDENDDLKRQLQVFRLDFDLIEEEMKKLGVKSPFAQNFPRELEKLRCENEKLAKTIDCFEKAVDEMRRTEICLRKKVQDLKTEKDFIVGKFKEKLRFLQIELVDKSKKMNCLSSQSEGHEKLIQQQSQLINELNDRLNQSDCRMKSCIFELENRKKTMCMLEQHLARLKNEIIILKEQNQILKSERNVDQFQLKTTQTQLTEIQKSYEKVSQDLSKSREYLIKSASKRSAEVSDQRPHVGDGDCHCHRARKNDRNDDEIVKKVSEELEKMRVERDTKCMELTEIQSKFNALTSKYENSEKNSQRQKDELMLLEKKLATCQQKFQNCTDKNDELVRQNRILEDNYNKCMEELNDIVLQVEDMQSSLVELRRESDVKSQSLDCVSLELTKMKVSRSELFEETKYVLDWVRRWMRQQRQTISFLQEKLRDKKQIVLRVKSEKRNYWCELKKLRRRNAFLSRRLKRSRKPTLKQTIALLNYCSTPRYKNRKYLDKDRPLHGSYPMQSLDRVSNAVYSHFKRECKEDFSSAIDKITTEGDDSWFPFLEHLTREIPKTSQISQDTLIKGKNLDDSTDNGYQTSSSK</sequence>
<evidence type="ECO:0000313" key="2">
    <source>
        <dbReference type="Proteomes" id="UP001239111"/>
    </source>
</evidence>
<dbReference type="Proteomes" id="UP001239111">
    <property type="component" value="Chromosome 2"/>
</dbReference>
<protein>
    <submittedName>
        <fullName evidence="1">Uncharacterized protein</fullName>
    </submittedName>
</protein>
<name>A0ACC2PFS8_9HYME</name>
<reference evidence="1" key="1">
    <citation type="submission" date="2023-04" db="EMBL/GenBank/DDBJ databases">
        <title>A chromosome-level genome assembly of the parasitoid wasp Eretmocerus hayati.</title>
        <authorList>
            <person name="Zhong Y."/>
            <person name="Liu S."/>
            <person name="Liu Y."/>
        </authorList>
    </citation>
    <scope>NUCLEOTIDE SEQUENCE</scope>
    <source>
        <strain evidence="1">ZJU_SS_LIU_2023</strain>
    </source>
</reference>
<evidence type="ECO:0000313" key="1">
    <source>
        <dbReference type="EMBL" id="KAJ8681297.1"/>
    </source>
</evidence>
<gene>
    <name evidence="1" type="ORF">QAD02_017084</name>
</gene>
<proteinExistence type="predicted"/>
<keyword evidence="2" id="KW-1185">Reference proteome</keyword>
<organism evidence="1 2">
    <name type="scientific">Eretmocerus hayati</name>
    <dbReference type="NCBI Taxonomy" id="131215"/>
    <lineage>
        <taxon>Eukaryota</taxon>
        <taxon>Metazoa</taxon>
        <taxon>Ecdysozoa</taxon>
        <taxon>Arthropoda</taxon>
        <taxon>Hexapoda</taxon>
        <taxon>Insecta</taxon>
        <taxon>Pterygota</taxon>
        <taxon>Neoptera</taxon>
        <taxon>Endopterygota</taxon>
        <taxon>Hymenoptera</taxon>
        <taxon>Apocrita</taxon>
        <taxon>Proctotrupomorpha</taxon>
        <taxon>Chalcidoidea</taxon>
        <taxon>Aphelinidae</taxon>
        <taxon>Aphelininae</taxon>
        <taxon>Eretmocerus</taxon>
    </lineage>
</organism>
<dbReference type="EMBL" id="CM056742">
    <property type="protein sequence ID" value="KAJ8681297.1"/>
    <property type="molecule type" value="Genomic_DNA"/>
</dbReference>
<accession>A0ACC2PFS8</accession>
<comment type="caution">
    <text evidence="1">The sequence shown here is derived from an EMBL/GenBank/DDBJ whole genome shotgun (WGS) entry which is preliminary data.</text>
</comment>